<proteinExistence type="predicted"/>
<dbReference type="EMBL" id="UYWX01004128">
    <property type="protein sequence ID" value="VDM24657.1"/>
    <property type="molecule type" value="Genomic_DNA"/>
</dbReference>
<reference evidence="1 2" key="2">
    <citation type="submission" date="2018-11" db="EMBL/GenBank/DDBJ databases">
        <authorList>
            <consortium name="Pathogen Informatics"/>
        </authorList>
    </citation>
    <scope>NUCLEOTIDE SEQUENCE [LARGE SCALE GENOMIC DNA]</scope>
</reference>
<evidence type="ECO:0000313" key="3">
    <source>
        <dbReference type="WBParaSite" id="TTAC_0000432601-mRNA-1"/>
    </source>
</evidence>
<gene>
    <name evidence="1" type="ORF">TTAC_LOCUS4311</name>
</gene>
<dbReference type="WBParaSite" id="TTAC_0000432601-mRNA-1">
    <property type="protein sequence ID" value="TTAC_0000432601-mRNA-1"/>
    <property type="gene ID" value="TTAC_0000432601"/>
</dbReference>
<dbReference type="AlphaFoldDB" id="A0A0R3WU86"/>
<protein>
    <submittedName>
        <fullName evidence="3">Indolepyruvate ferredoxin oxidoreductase</fullName>
    </submittedName>
</protein>
<organism evidence="3">
    <name type="scientific">Hydatigena taeniaeformis</name>
    <name type="common">Feline tapeworm</name>
    <name type="synonym">Taenia taeniaeformis</name>
    <dbReference type="NCBI Taxonomy" id="6205"/>
    <lineage>
        <taxon>Eukaryota</taxon>
        <taxon>Metazoa</taxon>
        <taxon>Spiralia</taxon>
        <taxon>Lophotrochozoa</taxon>
        <taxon>Platyhelminthes</taxon>
        <taxon>Cestoda</taxon>
        <taxon>Eucestoda</taxon>
        <taxon>Cyclophyllidea</taxon>
        <taxon>Taeniidae</taxon>
        <taxon>Hydatigera</taxon>
    </lineage>
</organism>
<dbReference type="STRING" id="6205.A0A0R3WU86"/>
<dbReference type="Gene3D" id="3.40.630.10">
    <property type="entry name" value="Zn peptidases"/>
    <property type="match status" value="1"/>
</dbReference>
<evidence type="ECO:0000313" key="1">
    <source>
        <dbReference type="EMBL" id="VDM24657.1"/>
    </source>
</evidence>
<reference evidence="3" key="1">
    <citation type="submission" date="2017-02" db="UniProtKB">
        <authorList>
            <consortium name="WormBaseParasite"/>
        </authorList>
    </citation>
    <scope>IDENTIFICATION</scope>
</reference>
<dbReference type="Proteomes" id="UP000274429">
    <property type="component" value="Unassembled WGS sequence"/>
</dbReference>
<dbReference type="OrthoDB" id="10041421at2759"/>
<sequence>MALESRGDIYSPTGKLHGDTADSRNISDAAFKALQKAHHIGCRKPLLVLGDLTSGPKDAVWMQKDFPLLNAILGALHALYNPLELREAFPKRAKKFDSLLVFGASEKILKVAHAIEEGRRVARDIAGSDPERMSAPRIVEYLLNEFASVEEVIMKVEEVDASAYPLIAAVNRATAGKMDT</sequence>
<name>A0A0R3WU86_HYDTA</name>
<accession>A0A0R3WU86</accession>
<evidence type="ECO:0000313" key="2">
    <source>
        <dbReference type="Proteomes" id="UP000274429"/>
    </source>
</evidence>
<keyword evidence="2" id="KW-1185">Reference proteome</keyword>